<evidence type="ECO:0000256" key="2">
    <source>
        <dbReference type="ARBA" id="ARBA00023125"/>
    </source>
</evidence>
<dbReference type="PANTHER" id="PTHR46796:SF15">
    <property type="entry name" value="BLL1074 PROTEIN"/>
    <property type="match status" value="1"/>
</dbReference>
<keyword evidence="2" id="KW-0238">DNA-binding</keyword>
<comment type="caution">
    <text evidence="6">The sequence shown here is derived from an EMBL/GenBank/DDBJ whole genome shotgun (WGS) entry which is preliminary data.</text>
</comment>
<evidence type="ECO:0000256" key="3">
    <source>
        <dbReference type="ARBA" id="ARBA00023163"/>
    </source>
</evidence>
<dbReference type="STRING" id="83656.B1H18_12180"/>
<proteinExistence type="predicted"/>
<dbReference type="Pfam" id="PF12833">
    <property type="entry name" value="HTH_18"/>
    <property type="match status" value="1"/>
</dbReference>
<accession>A0A1V4AAB0</accession>
<dbReference type="AlphaFoldDB" id="A0A1V4AAB0"/>
<dbReference type="Gene3D" id="1.10.10.60">
    <property type="entry name" value="Homeodomain-like"/>
    <property type="match status" value="1"/>
</dbReference>
<dbReference type="Proteomes" id="UP000190539">
    <property type="component" value="Unassembled WGS sequence"/>
</dbReference>
<dbReference type="EMBL" id="MVFC01000007">
    <property type="protein sequence ID" value="OON80714.1"/>
    <property type="molecule type" value="Genomic_DNA"/>
</dbReference>
<dbReference type="PANTHER" id="PTHR46796">
    <property type="entry name" value="HTH-TYPE TRANSCRIPTIONAL ACTIVATOR RHAS-RELATED"/>
    <property type="match status" value="1"/>
</dbReference>
<evidence type="ECO:0000256" key="4">
    <source>
        <dbReference type="SAM" id="MobiDB-lite"/>
    </source>
</evidence>
<name>A0A1V4AAB0_9ACTN</name>
<dbReference type="PROSITE" id="PS01124">
    <property type="entry name" value="HTH_ARAC_FAMILY_2"/>
    <property type="match status" value="1"/>
</dbReference>
<dbReference type="InterPro" id="IPR050204">
    <property type="entry name" value="AraC_XylS_family_regulators"/>
</dbReference>
<dbReference type="SMART" id="SM00342">
    <property type="entry name" value="HTH_ARAC"/>
    <property type="match status" value="1"/>
</dbReference>
<feature type="domain" description="HTH araC/xylS-type" evidence="5">
    <location>
        <begin position="139"/>
        <end position="236"/>
    </location>
</feature>
<keyword evidence="1" id="KW-0805">Transcription regulation</keyword>
<dbReference type="GO" id="GO:0043565">
    <property type="term" value="F:sequence-specific DNA binding"/>
    <property type="evidence" value="ECO:0007669"/>
    <property type="project" value="InterPro"/>
</dbReference>
<evidence type="ECO:0000313" key="6">
    <source>
        <dbReference type="EMBL" id="OON80714.1"/>
    </source>
</evidence>
<dbReference type="Pfam" id="PF20240">
    <property type="entry name" value="DUF6597"/>
    <property type="match status" value="1"/>
</dbReference>
<keyword evidence="3" id="KW-0804">Transcription</keyword>
<evidence type="ECO:0000259" key="5">
    <source>
        <dbReference type="PROSITE" id="PS01124"/>
    </source>
</evidence>
<sequence length="256" mass="26503">MLPGAVLWTRGTAATVPEGTGNGTGTRTGTGYPVLPDGCMDLLWSDTGGLCVAGPDTVAHQGGEGDGVRWAGVRFFPGTAPAILGVPANEIRDRRVPLADLWPAARVRRLTGRMEAAHDMGAALEALAMDSADGAPPPDPLALAVVAALGTGHSVAATARETGVGLRLLHRRSVAAFGYGPKTLGRILRLQRALALVIKGTPYASAAHEAGYADQAHLARDVRDLTGMPLGELLRRRAEPEPEPGQGPTAPVRGTR</sequence>
<dbReference type="InterPro" id="IPR046532">
    <property type="entry name" value="DUF6597"/>
</dbReference>
<organism evidence="6 7">
    <name type="scientific">Streptomyces tsukubensis</name>
    <dbReference type="NCBI Taxonomy" id="83656"/>
    <lineage>
        <taxon>Bacteria</taxon>
        <taxon>Bacillati</taxon>
        <taxon>Actinomycetota</taxon>
        <taxon>Actinomycetes</taxon>
        <taxon>Kitasatosporales</taxon>
        <taxon>Streptomycetaceae</taxon>
        <taxon>Streptomyces</taxon>
    </lineage>
</organism>
<feature type="region of interest" description="Disordered" evidence="4">
    <location>
        <begin position="232"/>
        <end position="256"/>
    </location>
</feature>
<reference evidence="6 7" key="1">
    <citation type="submission" date="2017-02" db="EMBL/GenBank/DDBJ databases">
        <title>Draft Genome Sequence of Streptomyces tsukubaensis F601, a Producer of the immunosuppressant tacrolimus FK506.</title>
        <authorList>
            <person name="Zong G."/>
            <person name="Zhong C."/>
            <person name="Fu J."/>
            <person name="Qin R."/>
            <person name="Cao G."/>
        </authorList>
    </citation>
    <scope>NUCLEOTIDE SEQUENCE [LARGE SCALE GENOMIC DNA]</scope>
    <source>
        <strain evidence="6 7">F601</strain>
    </source>
</reference>
<gene>
    <name evidence="6" type="ORF">B1H18_12180</name>
</gene>
<dbReference type="GO" id="GO:0003700">
    <property type="term" value="F:DNA-binding transcription factor activity"/>
    <property type="evidence" value="ECO:0007669"/>
    <property type="project" value="InterPro"/>
</dbReference>
<protein>
    <submittedName>
        <fullName evidence="6">AraC family transcriptional regulator</fullName>
    </submittedName>
</protein>
<evidence type="ECO:0000256" key="1">
    <source>
        <dbReference type="ARBA" id="ARBA00023015"/>
    </source>
</evidence>
<keyword evidence="7" id="KW-1185">Reference proteome</keyword>
<feature type="region of interest" description="Disordered" evidence="4">
    <location>
        <begin position="12"/>
        <end position="31"/>
    </location>
</feature>
<evidence type="ECO:0000313" key="7">
    <source>
        <dbReference type="Proteomes" id="UP000190539"/>
    </source>
</evidence>
<dbReference type="InterPro" id="IPR018060">
    <property type="entry name" value="HTH_AraC"/>
</dbReference>